<proteinExistence type="predicted"/>
<protein>
    <submittedName>
        <fullName evidence="4">Thiol:disulfide interchange protein</fullName>
    </submittedName>
</protein>
<dbReference type="Gene3D" id="3.40.30.10">
    <property type="entry name" value="Glutaredoxin"/>
    <property type="match status" value="1"/>
</dbReference>
<dbReference type="Proteomes" id="UP000278855">
    <property type="component" value="Unassembled WGS sequence"/>
</dbReference>
<dbReference type="InterPro" id="IPR035671">
    <property type="entry name" value="DsbD_gamma"/>
</dbReference>
<dbReference type="CDD" id="cd02953">
    <property type="entry name" value="DsbDgamma"/>
    <property type="match status" value="1"/>
</dbReference>
<organism evidence="4 6">
    <name type="scientific">Shewanella psychromarinicola</name>
    <dbReference type="NCBI Taxonomy" id="2487742"/>
    <lineage>
        <taxon>Bacteria</taxon>
        <taxon>Pseudomonadati</taxon>
        <taxon>Pseudomonadota</taxon>
        <taxon>Gammaproteobacteria</taxon>
        <taxon>Alteromonadales</taxon>
        <taxon>Shewanellaceae</taxon>
        <taxon>Shewanella</taxon>
    </lineage>
</organism>
<dbReference type="SUPFAM" id="SSF52833">
    <property type="entry name" value="Thioredoxin-like"/>
    <property type="match status" value="1"/>
</dbReference>
<keyword evidence="2" id="KW-1133">Transmembrane helix</keyword>
<keyword evidence="2" id="KW-0812">Transmembrane</keyword>
<evidence type="ECO:0000256" key="1">
    <source>
        <dbReference type="ARBA" id="ARBA00023284"/>
    </source>
</evidence>
<dbReference type="AlphaFoldDB" id="A0A3N4E4G9"/>
<dbReference type="InterPro" id="IPR017937">
    <property type="entry name" value="Thioredoxin_CS"/>
</dbReference>
<keyword evidence="5" id="KW-1185">Reference proteome</keyword>
<evidence type="ECO:0000313" key="6">
    <source>
        <dbReference type="Proteomes" id="UP000278855"/>
    </source>
</evidence>
<dbReference type="GO" id="GO:0015035">
    <property type="term" value="F:protein-disulfide reductase activity"/>
    <property type="evidence" value="ECO:0007669"/>
    <property type="project" value="TreeGrafter"/>
</dbReference>
<keyword evidence="1" id="KW-0676">Redox-active center</keyword>
<reference evidence="6" key="2">
    <citation type="submission" date="2018-11" db="EMBL/GenBank/DDBJ databases">
        <title>Shewanella sp. R106.</title>
        <authorList>
            <person name="Hwang Y.J."/>
            <person name="Hwang C.Y."/>
        </authorList>
    </citation>
    <scope>NUCLEOTIDE SEQUENCE [LARGE SCALE GENOMIC DNA]</scope>
    <source>
        <strain evidence="6">R106</strain>
    </source>
</reference>
<dbReference type="KEGG" id="spsr:EGC80_09410"/>
<accession>A0A3N4E4G9</accession>
<sequence>MATLMMILLLVMFSAVVILIWAKIKGKPIPTLVIVMLIFMGICFAGVIAFINKGEDYQAYQTLNWQPLEPQKIADYVAQGNIVLVDITADWCVPCQTNKANVLHREQVVNTLNQRHIILMQGNWTRADTVIEQYMGLQAVAGTPYNKVYGPAYPNGIELPKALIIDDLYHALSLANPNGA</sequence>
<dbReference type="PROSITE" id="PS00194">
    <property type="entry name" value="THIOREDOXIN_1"/>
    <property type="match status" value="1"/>
</dbReference>
<dbReference type="PANTHER" id="PTHR32234">
    <property type="entry name" value="THIOL:DISULFIDE INTERCHANGE PROTEIN DSBD"/>
    <property type="match status" value="1"/>
</dbReference>
<feature type="transmembrane region" description="Helical" evidence="2">
    <location>
        <begin position="32"/>
        <end position="51"/>
    </location>
</feature>
<dbReference type="Proteomes" id="UP000273778">
    <property type="component" value="Chromosome"/>
</dbReference>
<reference evidence="4" key="3">
    <citation type="submission" date="2018-11" db="EMBL/GenBank/DDBJ databases">
        <authorList>
            <person name="Hwang Y.J."/>
            <person name="Hwang C.Y."/>
        </authorList>
    </citation>
    <scope>NUCLEOTIDE SEQUENCE</scope>
    <source>
        <strain evidence="4">R106</strain>
    </source>
</reference>
<dbReference type="InterPro" id="IPR036249">
    <property type="entry name" value="Thioredoxin-like_sf"/>
</dbReference>
<evidence type="ECO:0000256" key="2">
    <source>
        <dbReference type="SAM" id="Phobius"/>
    </source>
</evidence>
<dbReference type="EMBL" id="CP034073">
    <property type="protein sequence ID" value="AZG35112.1"/>
    <property type="molecule type" value="Genomic_DNA"/>
</dbReference>
<gene>
    <name evidence="4" type="ORF">EGC77_06930</name>
    <name evidence="3" type="ORF">EGC80_09410</name>
</gene>
<dbReference type="GO" id="GO:0045454">
    <property type="term" value="P:cell redox homeostasis"/>
    <property type="evidence" value="ECO:0007669"/>
    <property type="project" value="TreeGrafter"/>
</dbReference>
<dbReference type="OrthoDB" id="9811036at2"/>
<reference evidence="3 5" key="1">
    <citation type="submission" date="2018-11" db="EMBL/GenBank/DDBJ databases">
        <title>Shewanella sp. M2.</title>
        <authorList>
            <person name="Hwang Y.J."/>
            <person name="Hwang C.Y."/>
        </authorList>
    </citation>
    <scope>NUCLEOTIDE SEQUENCE [LARGE SCALE GENOMIC DNA]</scope>
    <source>
        <strain evidence="3 5">M2</strain>
    </source>
</reference>
<dbReference type="Pfam" id="PF13899">
    <property type="entry name" value="Thioredoxin_7"/>
    <property type="match status" value="1"/>
</dbReference>
<dbReference type="EMBL" id="RKKB01000002">
    <property type="protein sequence ID" value="RPA33089.1"/>
    <property type="molecule type" value="Genomic_DNA"/>
</dbReference>
<keyword evidence="2" id="KW-0472">Membrane</keyword>
<evidence type="ECO:0000313" key="4">
    <source>
        <dbReference type="EMBL" id="RPA33089.1"/>
    </source>
</evidence>
<name>A0A3N4E4G9_9GAMM</name>
<dbReference type="PANTHER" id="PTHR32234:SF3">
    <property type="entry name" value="SUPPRESSION OF COPPER SENSITIVITY PROTEIN"/>
    <property type="match status" value="1"/>
</dbReference>
<evidence type="ECO:0000313" key="3">
    <source>
        <dbReference type="EMBL" id="AZG35112.1"/>
    </source>
</evidence>
<evidence type="ECO:0000313" key="5">
    <source>
        <dbReference type="Proteomes" id="UP000273778"/>
    </source>
</evidence>